<dbReference type="AlphaFoldDB" id="A0A927GV37"/>
<dbReference type="InterPro" id="IPR050426">
    <property type="entry name" value="Glycosyltransferase_28"/>
</dbReference>
<gene>
    <name evidence="3" type="ORF">IB286_00560</name>
</gene>
<dbReference type="InterPro" id="IPR004276">
    <property type="entry name" value="GlycoTrans_28_N"/>
</dbReference>
<dbReference type="PANTHER" id="PTHR48050:SF13">
    <property type="entry name" value="STEROL 3-BETA-GLUCOSYLTRANSFERASE UGT80A2"/>
    <property type="match status" value="1"/>
</dbReference>
<comment type="caution">
    <text evidence="3">The sequence shown here is derived from an EMBL/GenBank/DDBJ whole genome shotgun (WGS) entry which is preliminary data.</text>
</comment>
<organism evidence="3 4">
    <name type="scientific">Spongiibacter pelagi</name>
    <dbReference type="NCBI Taxonomy" id="2760804"/>
    <lineage>
        <taxon>Bacteria</taxon>
        <taxon>Pseudomonadati</taxon>
        <taxon>Pseudomonadota</taxon>
        <taxon>Gammaproteobacteria</taxon>
        <taxon>Cellvibrionales</taxon>
        <taxon>Spongiibacteraceae</taxon>
        <taxon>Spongiibacter</taxon>
    </lineage>
</organism>
<feature type="domain" description="Glycosyltransferase family 28 N-terminal" evidence="1">
    <location>
        <begin position="3"/>
        <end position="66"/>
    </location>
</feature>
<proteinExistence type="predicted"/>
<dbReference type="GO" id="GO:0008194">
    <property type="term" value="F:UDP-glycosyltransferase activity"/>
    <property type="evidence" value="ECO:0007669"/>
    <property type="project" value="InterPro"/>
</dbReference>
<dbReference type="Proteomes" id="UP000610558">
    <property type="component" value="Unassembled WGS sequence"/>
</dbReference>
<evidence type="ECO:0000313" key="3">
    <source>
        <dbReference type="EMBL" id="MBD2857477.1"/>
    </source>
</evidence>
<dbReference type="Pfam" id="PF06722">
    <property type="entry name" value="EryCIII-like_C"/>
    <property type="match status" value="1"/>
</dbReference>
<dbReference type="FunFam" id="3.40.50.2000:FF:000009">
    <property type="entry name" value="Sterol 3-beta-glucosyltransferase UGT80A2"/>
    <property type="match status" value="1"/>
</dbReference>
<name>A0A927GV37_9GAMM</name>
<dbReference type="PANTHER" id="PTHR48050">
    <property type="entry name" value="STEROL 3-BETA-GLUCOSYLTRANSFERASE"/>
    <property type="match status" value="1"/>
</dbReference>
<feature type="domain" description="Erythromycin biosynthesis protein CIII-like C-terminal" evidence="2">
    <location>
        <begin position="302"/>
        <end position="398"/>
    </location>
</feature>
<evidence type="ECO:0000259" key="2">
    <source>
        <dbReference type="Pfam" id="PF06722"/>
    </source>
</evidence>
<dbReference type="InterPro" id="IPR002213">
    <property type="entry name" value="UDP_glucos_trans"/>
</dbReference>
<dbReference type="SUPFAM" id="SSF53756">
    <property type="entry name" value="UDP-Glycosyltransferase/glycogen phosphorylase"/>
    <property type="match status" value="1"/>
</dbReference>
<dbReference type="GO" id="GO:0005975">
    <property type="term" value="P:carbohydrate metabolic process"/>
    <property type="evidence" value="ECO:0007669"/>
    <property type="project" value="InterPro"/>
</dbReference>
<dbReference type="Gene3D" id="3.40.50.2000">
    <property type="entry name" value="Glycogen Phosphorylase B"/>
    <property type="match status" value="2"/>
</dbReference>
<protein>
    <submittedName>
        <fullName evidence="3">Glycosyltransferase family 1 protein</fullName>
    </submittedName>
</protein>
<dbReference type="Pfam" id="PF03033">
    <property type="entry name" value="Glyco_transf_28"/>
    <property type="match status" value="1"/>
</dbReference>
<accession>A0A927GV37</accession>
<dbReference type="CDD" id="cd03784">
    <property type="entry name" value="GT1_Gtf-like"/>
    <property type="match status" value="1"/>
</dbReference>
<evidence type="ECO:0000313" key="4">
    <source>
        <dbReference type="Proteomes" id="UP000610558"/>
    </source>
</evidence>
<dbReference type="RefSeq" id="WP_190761717.1">
    <property type="nucleotide sequence ID" value="NZ_JACXLD010000001.1"/>
</dbReference>
<dbReference type="GO" id="GO:0033072">
    <property type="term" value="P:vancomycin biosynthetic process"/>
    <property type="evidence" value="ECO:0007669"/>
    <property type="project" value="UniProtKB-ARBA"/>
</dbReference>
<dbReference type="InterPro" id="IPR010610">
    <property type="entry name" value="EryCIII-like_C"/>
</dbReference>
<dbReference type="EMBL" id="JACXLD010000001">
    <property type="protein sequence ID" value="MBD2857477.1"/>
    <property type="molecule type" value="Genomic_DNA"/>
</dbReference>
<keyword evidence="4" id="KW-1185">Reference proteome</keyword>
<reference evidence="3" key="1">
    <citation type="submission" date="2020-09" db="EMBL/GenBank/DDBJ databases">
        <authorList>
            <person name="Yoon J.-W."/>
        </authorList>
    </citation>
    <scope>NUCLEOTIDE SEQUENCE</scope>
    <source>
        <strain evidence="3">KMU-158</strain>
    </source>
</reference>
<evidence type="ECO:0000259" key="1">
    <source>
        <dbReference type="Pfam" id="PF03033"/>
    </source>
</evidence>
<sequence length="438" mass="47144">MRIVIFSIGTQGDVRPFVALGVALQQLGHRVVIASGASCAALIQENDLEYAPLSADFLEVMASDPRAIQKGLNPIALVPTVRKHLRNMASDWSTQAQSAVAGAELIIGNGMVALLASTMAELVGAKCVETQLQPVTPCPDIPPMVLKPGRKKLPGAVNLGLYQFARVLTWQMLGAAYAQLRRDLKLKPYPWYGPYYRQESRDRYRLLAYSPSLLAPSPHWPQNIKVVGNFYLEQAASWTPPESLEAFLAAGEKPIYIGFGSMVAEDKSTFSERILAGILASGRRAIIASGWGGLEISANKNCYVLDAAPHDWLFPKVALAVHHGGAGTTAAAARAGIPSVIIPFFGDQPFWAWTLLQAGAAPTALDRKTFTAEQFAAAVNLAHSEIMQGKAAELGEKMRRENGVAEAIRCMTEAGLLDAVAAEESLRVIDGELQRCVG</sequence>
<dbReference type="GO" id="GO:0016758">
    <property type="term" value="F:hexosyltransferase activity"/>
    <property type="evidence" value="ECO:0007669"/>
    <property type="project" value="InterPro"/>
</dbReference>